<protein>
    <recommendedName>
        <fullName evidence="8">GP-PDE domain-containing protein</fullName>
    </recommendedName>
</protein>
<evidence type="ECO:0000256" key="3">
    <source>
        <dbReference type="ARBA" id="ARBA00022692"/>
    </source>
</evidence>
<evidence type="ECO:0000313" key="9">
    <source>
        <dbReference type="EMBL" id="KAL0167533.1"/>
    </source>
</evidence>
<dbReference type="SUPFAM" id="SSF51695">
    <property type="entry name" value="PLC-like phosphodiesterases"/>
    <property type="match status" value="1"/>
</dbReference>
<keyword evidence="10" id="KW-1185">Reference proteome</keyword>
<evidence type="ECO:0000256" key="7">
    <source>
        <dbReference type="ARBA" id="ARBA00023180"/>
    </source>
</evidence>
<evidence type="ECO:0000256" key="6">
    <source>
        <dbReference type="ARBA" id="ARBA00023136"/>
    </source>
</evidence>
<dbReference type="GO" id="GO:0016020">
    <property type="term" value="C:membrane"/>
    <property type="evidence" value="ECO:0007669"/>
    <property type="project" value="UniProtKB-SubCell"/>
</dbReference>
<evidence type="ECO:0000256" key="2">
    <source>
        <dbReference type="ARBA" id="ARBA00007277"/>
    </source>
</evidence>
<accession>A0ABD0P093</accession>
<keyword evidence="6" id="KW-0472">Membrane</keyword>
<feature type="domain" description="GP-PDE" evidence="8">
    <location>
        <begin position="1"/>
        <end position="75"/>
    </location>
</feature>
<comment type="subcellular location">
    <subcellularLocation>
        <location evidence="1">Membrane</location>
        <topology evidence="1">Multi-pass membrane protein</topology>
    </subcellularLocation>
</comment>
<comment type="similarity">
    <text evidence="2">Belongs to the glycerophosphoryl diester phosphodiesterase family.</text>
</comment>
<evidence type="ECO:0000259" key="8">
    <source>
        <dbReference type="PROSITE" id="PS51704"/>
    </source>
</evidence>
<dbReference type="AlphaFoldDB" id="A0ABD0P093"/>
<dbReference type="PANTHER" id="PTHR23344:SF13">
    <property type="entry name" value="GLYCEROPHOSPHODIESTER PHOSPHODIESTERASE DOMAIN-CONTAINING PROTEIN 4"/>
    <property type="match status" value="1"/>
</dbReference>
<organism evidence="9 10">
    <name type="scientific">Cirrhinus mrigala</name>
    <name type="common">Mrigala</name>
    <dbReference type="NCBI Taxonomy" id="683832"/>
    <lineage>
        <taxon>Eukaryota</taxon>
        <taxon>Metazoa</taxon>
        <taxon>Chordata</taxon>
        <taxon>Craniata</taxon>
        <taxon>Vertebrata</taxon>
        <taxon>Euteleostomi</taxon>
        <taxon>Actinopterygii</taxon>
        <taxon>Neopterygii</taxon>
        <taxon>Teleostei</taxon>
        <taxon>Ostariophysi</taxon>
        <taxon>Cypriniformes</taxon>
        <taxon>Cyprinidae</taxon>
        <taxon>Labeoninae</taxon>
        <taxon>Labeonini</taxon>
        <taxon>Cirrhinus</taxon>
    </lineage>
</organism>
<reference evidence="9 10" key="1">
    <citation type="submission" date="2024-05" db="EMBL/GenBank/DDBJ databases">
        <title>Genome sequencing and assembly of Indian major carp, Cirrhinus mrigala (Hamilton, 1822).</title>
        <authorList>
            <person name="Mohindra V."/>
            <person name="Chowdhury L.M."/>
            <person name="Lal K."/>
            <person name="Jena J.K."/>
        </authorList>
    </citation>
    <scope>NUCLEOTIDE SEQUENCE [LARGE SCALE GENOMIC DNA]</scope>
    <source>
        <strain evidence="9">CM1030</strain>
        <tissue evidence="9">Blood</tissue>
    </source>
</reference>
<evidence type="ECO:0000256" key="1">
    <source>
        <dbReference type="ARBA" id="ARBA00004141"/>
    </source>
</evidence>
<dbReference type="Proteomes" id="UP001529510">
    <property type="component" value="Unassembled WGS sequence"/>
</dbReference>
<keyword evidence="4" id="KW-0378">Hydrolase</keyword>
<keyword evidence="5" id="KW-1133">Transmembrane helix</keyword>
<dbReference type="InterPro" id="IPR017946">
    <property type="entry name" value="PLC-like_Pdiesterase_TIM-brl"/>
</dbReference>
<dbReference type="PANTHER" id="PTHR23344">
    <property type="entry name" value="GLYCEROPHOSPHORYL DIESTER PHOSPHODIESTERASE"/>
    <property type="match status" value="1"/>
</dbReference>
<evidence type="ECO:0000256" key="4">
    <source>
        <dbReference type="ARBA" id="ARBA00022801"/>
    </source>
</evidence>
<evidence type="ECO:0000256" key="5">
    <source>
        <dbReference type="ARBA" id="ARBA00022989"/>
    </source>
</evidence>
<feature type="non-terminal residue" evidence="9">
    <location>
        <position position="1"/>
    </location>
</feature>
<evidence type="ECO:0000313" key="10">
    <source>
        <dbReference type="Proteomes" id="UP001529510"/>
    </source>
</evidence>
<dbReference type="PROSITE" id="PS51704">
    <property type="entry name" value="GP_PDE"/>
    <property type="match status" value="1"/>
</dbReference>
<keyword evidence="3" id="KW-0812">Transmembrane</keyword>
<proteinExistence type="inferred from homology"/>
<comment type="caution">
    <text evidence="9">The sequence shown here is derived from an EMBL/GenBank/DDBJ whole genome shotgun (WGS) entry which is preliminary data.</text>
</comment>
<dbReference type="InterPro" id="IPR030395">
    <property type="entry name" value="GP_PDE_dom"/>
</dbReference>
<keyword evidence="7" id="KW-0325">Glycoprotein</keyword>
<gene>
    <name evidence="9" type="ORF">M9458_035755</name>
</gene>
<sequence>RDPFGTASSLDEDEKVQIQNQTIPTLKDFLNLAAQHEKTVIFDLRRPPQGHPYRDAWITSVLEVIRNESSINSSQ</sequence>
<dbReference type="EMBL" id="JAMKFB020000018">
    <property type="protein sequence ID" value="KAL0167533.1"/>
    <property type="molecule type" value="Genomic_DNA"/>
</dbReference>
<feature type="non-terminal residue" evidence="9">
    <location>
        <position position="75"/>
    </location>
</feature>
<dbReference type="GO" id="GO:0016787">
    <property type="term" value="F:hydrolase activity"/>
    <property type="evidence" value="ECO:0007669"/>
    <property type="project" value="UniProtKB-KW"/>
</dbReference>
<name>A0ABD0P093_CIRMR</name>